<dbReference type="EMBL" id="QKYN01000061">
    <property type="protein sequence ID" value="RAG84612.1"/>
    <property type="molecule type" value="Genomic_DNA"/>
</dbReference>
<organism evidence="3 4">
    <name type="scientific">Streptacidiphilus pinicola</name>
    <dbReference type="NCBI Taxonomy" id="2219663"/>
    <lineage>
        <taxon>Bacteria</taxon>
        <taxon>Bacillati</taxon>
        <taxon>Actinomycetota</taxon>
        <taxon>Actinomycetes</taxon>
        <taxon>Kitasatosporales</taxon>
        <taxon>Streptomycetaceae</taxon>
        <taxon>Streptacidiphilus</taxon>
    </lineage>
</organism>
<evidence type="ECO:0000256" key="1">
    <source>
        <dbReference type="SAM" id="Phobius"/>
    </source>
</evidence>
<evidence type="ECO:0000313" key="4">
    <source>
        <dbReference type="Proteomes" id="UP000248889"/>
    </source>
</evidence>
<keyword evidence="1" id="KW-0812">Transmembrane</keyword>
<keyword evidence="1" id="KW-0472">Membrane</keyword>
<keyword evidence="1" id="KW-1133">Transmembrane helix</keyword>
<feature type="domain" description="DUF4328" evidence="2">
    <location>
        <begin position="9"/>
        <end position="116"/>
    </location>
</feature>
<protein>
    <recommendedName>
        <fullName evidence="2">DUF4328 domain-containing protein</fullName>
    </recommendedName>
</protein>
<feature type="transmembrane region" description="Helical" evidence="1">
    <location>
        <begin position="90"/>
        <end position="111"/>
    </location>
</feature>
<dbReference type="OrthoDB" id="4174975at2"/>
<feature type="transmembrane region" description="Helical" evidence="1">
    <location>
        <begin position="58"/>
        <end position="78"/>
    </location>
</feature>
<dbReference type="AlphaFoldDB" id="A0A2X0IHP2"/>
<evidence type="ECO:0000313" key="3">
    <source>
        <dbReference type="EMBL" id="RAG84612.1"/>
    </source>
</evidence>
<comment type="caution">
    <text evidence="3">The sequence shown here is derived from an EMBL/GenBank/DDBJ whole genome shotgun (WGS) entry which is preliminary data.</text>
</comment>
<gene>
    <name evidence="3" type="ORF">DN069_15650</name>
</gene>
<feature type="transmembrane region" description="Helical" evidence="1">
    <location>
        <begin position="18"/>
        <end position="37"/>
    </location>
</feature>
<dbReference type="Pfam" id="PF14219">
    <property type="entry name" value="DUF4328"/>
    <property type="match status" value="1"/>
</dbReference>
<reference evidence="3 4" key="1">
    <citation type="submission" date="2018-06" db="EMBL/GenBank/DDBJ databases">
        <title>Streptacidiphilus pinicola sp. nov., isolated from pine grove soil.</title>
        <authorList>
            <person name="Roh S.G."/>
            <person name="Park S."/>
            <person name="Kim M.-K."/>
            <person name="Yun B.-R."/>
            <person name="Park J."/>
            <person name="Kim M.J."/>
            <person name="Kim Y.S."/>
            <person name="Kim S.B."/>
        </authorList>
    </citation>
    <scope>NUCLEOTIDE SEQUENCE [LARGE SCALE GENOMIC DNA]</scope>
    <source>
        <strain evidence="3 4">MMS16-CNU450</strain>
    </source>
</reference>
<keyword evidence="4" id="KW-1185">Reference proteome</keyword>
<accession>A0A2X0IHP2</accession>
<evidence type="ECO:0000259" key="2">
    <source>
        <dbReference type="Pfam" id="PF14219"/>
    </source>
</evidence>
<sequence>MCAFADEIWPEGQRRHRAWLLFGWFVPVAQVFVPKMFMNDLWAAAQPVERRCRGHPLLTAWWLAVLAAGQWADGFSLLKRATASTARDALHHLALSEILYVGMAALTLAVVRRIDRMRNGWGARAG</sequence>
<proteinExistence type="predicted"/>
<name>A0A2X0IHP2_9ACTN</name>
<dbReference type="RefSeq" id="WP_111501604.1">
    <property type="nucleotide sequence ID" value="NZ_QKYN01000061.1"/>
</dbReference>
<dbReference type="Proteomes" id="UP000248889">
    <property type="component" value="Unassembled WGS sequence"/>
</dbReference>
<dbReference type="InterPro" id="IPR025565">
    <property type="entry name" value="DUF4328"/>
</dbReference>